<dbReference type="InterPro" id="IPR000891">
    <property type="entry name" value="PYR_CT"/>
</dbReference>
<dbReference type="SUPFAM" id="SSF51569">
    <property type="entry name" value="Aldolase"/>
    <property type="match status" value="1"/>
</dbReference>
<dbReference type="SUPFAM" id="SSF110921">
    <property type="entry name" value="2-isopropylmalate synthase LeuA, allosteric (dimerisation) domain"/>
    <property type="match status" value="1"/>
</dbReference>
<dbReference type="PANTHER" id="PTHR43538:SF1">
    <property type="entry name" value="(R)-CITRAMALATE SYNTHASE"/>
    <property type="match status" value="1"/>
</dbReference>
<dbReference type="InterPro" id="IPR002034">
    <property type="entry name" value="AIPM/Hcit_synth_CS"/>
</dbReference>
<dbReference type="GO" id="GO:0009097">
    <property type="term" value="P:isoleucine biosynthetic process"/>
    <property type="evidence" value="ECO:0007669"/>
    <property type="project" value="UniProtKB-UniRule"/>
</dbReference>
<keyword evidence="3" id="KW-0028">Amino-acid biosynthesis</keyword>
<evidence type="ECO:0000259" key="11">
    <source>
        <dbReference type="PROSITE" id="PS50991"/>
    </source>
</evidence>
<keyword evidence="4" id="KW-0412">Isoleucine biosynthesis</keyword>
<name>E8PNJ4_THESS</name>
<dbReference type="InterPro" id="IPR036230">
    <property type="entry name" value="LeuA_allosteric_dom_sf"/>
</dbReference>
<feature type="region of interest" description="Disordered" evidence="10">
    <location>
        <begin position="1"/>
        <end position="20"/>
    </location>
</feature>
<dbReference type="GO" id="GO:0003852">
    <property type="term" value="F:2-isopropylmalate synthase activity"/>
    <property type="evidence" value="ECO:0007669"/>
    <property type="project" value="InterPro"/>
</dbReference>
<evidence type="ECO:0000256" key="2">
    <source>
        <dbReference type="ARBA" id="ARBA00006154"/>
    </source>
</evidence>
<dbReference type="InterPro" id="IPR013785">
    <property type="entry name" value="Aldolase_TIM"/>
</dbReference>
<dbReference type="EC" id="2.3.3.21" evidence="8"/>
<comment type="similarity">
    <text evidence="2 9">Belongs to the alpha-IPM synthase/homocitrate synthase family.</text>
</comment>
<dbReference type="CDD" id="cd07941">
    <property type="entry name" value="DRE_TIM_LeuA3"/>
    <property type="match status" value="1"/>
</dbReference>
<evidence type="ECO:0000256" key="4">
    <source>
        <dbReference type="ARBA" id="ARBA00022624"/>
    </source>
</evidence>
<evidence type="ECO:0000256" key="1">
    <source>
        <dbReference type="ARBA" id="ARBA00004743"/>
    </source>
</evidence>
<dbReference type="Gene3D" id="3.20.20.70">
    <property type="entry name" value="Aldolase class I"/>
    <property type="match status" value="1"/>
</dbReference>
<evidence type="ECO:0000256" key="7">
    <source>
        <dbReference type="ARBA" id="ARBA00048263"/>
    </source>
</evidence>
<dbReference type="eggNOG" id="COG0119">
    <property type="taxonomic scope" value="Bacteria"/>
</dbReference>
<dbReference type="SMART" id="SM00917">
    <property type="entry name" value="LeuA_dimer"/>
    <property type="match status" value="1"/>
</dbReference>
<dbReference type="STRING" id="743525.TSC_c08430"/>
<comment type="pathway">
    <text evidence="1">Amino-acid biosynthesis; L-isoleucine biosynthesis; 2-oxobutanoate from pyruvate: step 1/3.</text>
</comment>
<dbReference type="PANTHER" id="PTHR43538">
    <property type="entry name" value="ALPHA-IPM SYNTHASE/HOMOCITRATE SYNTHASE"/>
    <property type="match status" value="1"/>
</dbReference>
<organism evidence="12 13">
    <name type="scientific">Thermus scotoductus (strain ATCC 700910 / SA-01)</name>
    <dbReference type="NCBI Taxonomy" id="743525"/>
    <lineage>
        <taxon>Bacteria</taxon>
        <taxon>Thermotogati</taxon>
        <taxon>Deinococcota</taxon>
        <taxon>Deinococci</taxon>
        <taxon>Thermales</taxon>
        <taxon>Thermaceae</taxon>
        <taxon>Thermus</taxon>
    </lineage>
</organism>
<keyword evidence="6" id="KW-0100">Branched-chain amino acid biosynthesis</keyword>
<evidence type="ECO:0000256" key="10">
    <source>
        <dbReference type="SAM" id="MobiDB-lite"/>
    </source>
</evidence>
<dbReference type="AlphaFoldDB" id="E8PNJ4"/>
<dbReference type="NCBIfam" id="TIGR00977">
    <property type="entry name" value="citramal_synth"/>
    <property type="match status" value="1"/>
</dbReference>
<dbReference type="GO" id="GO:0043714">
    <property type="term" value="F:(R)-citramalate synthase activity"/>
    <property type="evidence" value="ECO:0007669"/>
    <property type="project" value="UniProtKB-UniRule"/>
</dbReference>
<dbReference type="InterPro" id="IPR013709">
    <property type="entry name" value="2-isopropylmalate_synth_dimer"/>
</dbReference>
<dbReference type="Pfam" id="PF08502">
    <property type="entry name" value="LeuA_dimer"/>
    <property type="match status" value="1"/>
</dbReference>
<dbReference type="PROSITE" id="PS50991">
    <property type="entry name" value="PYR_CT"/>
    <property type="match status" value="1"/>
</dbReference>
<dbReference type="HOGENOM" id="CLU_022158_7_0_0"/>
<comment type="catalytic activity">
    <reaction evidence="7">
        <text>pyruvate + acetyl-CoA + H2O = (3R)-citramalate + CoA + H(+)</text>
        <dbReference type="Rhea" id="RHEA:19045"/>
        <dbReference type="ChEBI" id="CHEBI:15361"/>
        <dbReference type="ChEBI" id="CHEBI:15377"/>
        <dbReference type="ChEBI" id="CHEBI:15378"/>
        <dbReference type="ChEBI" id="CHEBI:30934"/>
        <dbReference type="ChEBI" id="CHEBI:57287"/>
        <dbReference type="ChEBI" id="CHEBI:57288"/>
        <dbReference type="EC" id="2.3.3.21"/>
    </reaction>
</comment>
<dbReference type="KEGG" id="tsc:TSC_c08430"/>
<evidence type="ECO:0000256" key="3">
    <source>
        <dbReference type="ARBA" id="ARBA00022605"/>
    </source>
</evidence>
<gene>
    <name evidence="12" type="ordered locus">TSC_c08430</name>
</gene>
<protein>
    <recommendedName>
        <fullName evidence="8">Citramalate synthase</fullName>
        <ecNumber evidence="8">2.3.3.21</ecNumber>
    </recommendedName>
</protein>
<dbReference type="PROSITE" id="PS00815">
    <property type="entry name" value="AIPM_HOMOCIT_SYNTH_1"/>
    <property type="match status" value="1"/>
</dbReference>
<evidence type="ECO:0000313" key="13">
    <source>
        <dbReference type="Proteomes" id="UP000008087"/>
    </source>
</evidence>
<evidence type="ECO:0000313" key="12">
    <source>
        <dbReference type="EMBL" id="ADW21469.1"/>
    </source>
</evidence>
<accession>E8PNJ4</accession>
<feature type="domain" description="Pyruvate carboxyltransferase" evidence="11">
    <location>
        <begin position="25"/>
        <end position="288"/>
    </location>
</feature>
<evidence type="ECO:0000256" key="9">
    <source>
        <dbReference type="RuleBase" id="RU003523"/>
    </source>
</evidence>
<keyword evidence="5 9" id="KW-0808">Transferase</keyword>
<proteinExistence type="inferred from homology"/>
<dbReference type="Gene3D" id="3.30.160.270">
    <property type="match status" value="1"/>
</dbReference>
<dbReference type="Pfam" id="PF22617">
    <property type="entry name" value="HCS_D2"/>
    <property type="match status" value="1"/>
</dbReference>
<dbReference type="Gene3D" id="1.10.238.260">
    <property type="match status" value="1"/>
</dbReference>
<feature type="compositionally biased region" description="Basic and acidic residues" evidence="10">
    <location>
        <begin position="9"/>
        <end position="19"/>
    </location>
</feature>
<dbReference type="InterPro" id="IPR005675">
    <property type="entry name" value="Citramal_synthase"/>
</dbReference>
<evidence type="ECO:0000256" key="5">
    <source>
        <dbReference type="ARBA" id="ARBA00022679"/>
    </source>
</evidence>
<reference evidence="12 13" key="2">
    <citation type="journal article" date="2011" name="BMC Genomics">
        <title>Sequence of the hyperplastic genome of the naturally competent Thermus scotoductus SA-01.</title>
        <authorList>
            <person name="Gounder K."/>
            <person name="Brzuszkiewicz E."/>
            <person name="Liesegang H."/>
            <person name="Wollherr A."/>
            <person name="Daniel R."/>
            <person name="Gottschalk G."/>
            <person name="Reva O."/>
            <person name="Kumwenda B."/>
            <person name="Srivastava M."/>
            <person name="Bricio C."/>
            <person name="Berenguer J."/>
            <person name="van Heerden E."/>
            <person name="Litthauer D."/>
        </authorList>
    </citation>
    <scope>NUCLEOTIDE SEQUENCE [LARGE SCALE GENOMIC DNA]</scope>
    <source>
        <strain evidence="13">ATCC 700910 / SA-01</strain>
    </source>
</reference>
<dbReference type="InterPro" id="IPR054691">
    <property type="entry name" value="LeuA/HCS_post-cat"/>
</dbReference>
<evidence type="ECO:0000256" key="8">
    <source>
        <dbReference type="NCBIfam" id="TIGR00977"/>
    </source>
</evidence>
<dbReference type="GO" id="GO:0009098">
    <property type="term" value="P:L-leucine biosynthetic process"/>
    <property type="evidence" value="ECO:0007669"/>
    <property type="project" value="InterPro"/>
</dbReference>
<dbReference type="Pfam" id="PF00682">
    <property type="entry name" value="HMGL-like"/>
    <property type="match status" value="1"/>
</dbReference>
<dbReference type="Proteomes" id="UP000008087">
    <property type="component" value="Chromosome"/>
</dbReference>
<dbReference type="UniPathway" id="UPA00047">
    <property type="reaction ID" value="UER00066"/>
</dbReference>
<sequence length="550" mass="59719">MGVPGRGVRLSEEGHKAAQGDEEMVEILDTTLRDGTQGEGISLSVDDKVAIAKRLAAFGVHLIEGGWPGSNPKDAEFFQRMKGVDLGEAKLSAFGATRRKGLLPEEDPSVLALLEAETPVVVLFGKSWTLHVLEALETTLEENLRMIQDTVAFFVRRGKRVVYDAEHFFDGYKEDSGYALATLEAAAEGGADTLVLCDTNGGTLPEEVYAITKAVVERFPHLRIGIHPHNDAELAVANALAAVRAGATHAQGTINGYGERCGNLNLTSFLPTLVFKYGIPAIPPERLKGLKELSHFVDERANQTPNRRAPYVGESAFAHKAGVHVSAVLKNPRTYEHIPPEWVGNSRRFLVSDVAGRSNLLAKLQELGVDLSKEEAKRLLDEVKALEYEGYAFEGAEASFYLLAHRLKGGSLPFSVEGFSVFVHGSGLDTAWAEATVRVRVGESLQHTAAESPSGPVSALDRAFRKAVLQFYPELSDVELTDYKVRILSGQESGTNSGVRVMIEMKRGEERFATVGASENILEASLKALTDGYAYALLYPSLKEMVPRAG</sequence>
<reference evidence="13" key="1">
    <citation type="submission" date="2010-03" db="EMBL/GenBank/DDBJ databases">
        <title>The genome sequence of Thermus scotoductus SA-01.</title>
        <authorList>
            <person name="Gounder K."/>
            <person name="Liesegang H."/>
            <person name="Brzuszkiewicz E."/>
            <person name="Wollherr A."/>
            <person name="Daniel R."/>
            <person name="Gottschalk G."/>
            <person name="van Heerden E."/>
            <person name="Litthauer D."/>
        </authorList>
    </citation>
    <scope>NUCLEOTIDE SEQUENCE [LARGE SCALE GENOMIC DNA]</scope>
    <source>
        <strain evidence="13">ATCC 700910 / SA-01</strain>
    </source>
</reference>
<dbReference type="EMBL" id="CP001962">
    <property type="protein sequence ID" value="ADW21469.1"/>
    <property type="molecule type" value="Genomic_DNA"/>
</dbReference>
<evidence type="ECO:0000256" key="6">
    <source>
        <dbReference type="ARBA" id="ARBA00023304"/>
    </source>
</evidence>